<evidence type="ECO:0000313" key="1">
    <source>
        <dbReference type="EMBL" id="KIM71975.1"/>
    </source>
</evidence>
<organism evidence="1 2">
    <name type="scientific">Piloderma croceum (strain F 1598)</name>
    <dbReference type="NCBI Taxonomy" id="765440"/>
    <lineage>
        <taxon>Eukaryota</taxon>
        <taxon>Fungi</taxon>
        <taxon>Dikarya</taxon>
        <taxon>Basidiomycota</taxon>
        <taxon>Agaricomycotina</taxon>
        <taxon>Agaricomycetes</taxon>
        <taxon>Agaricomycetidae</taxon>
        <taxon>Atheliales</taxon>
        <taxon>Atheliaceae</taxon>
        <taxon>Piloderma</taxon>
    </lineage>
</organism>
<reference evidence="1 2" key="1">
    <citation type="submission" date="2014-04" db="EMBL/GenBank/DDBJ databases">
        <authorList>
            <consortium name="DOE Joint Genome Institute"/>
            <person name="Kuo A."/>
            <person name="Tarkka M."/>
            <person name="Buscot F."/>
            <person name="Kohler A."/>
            <person name="Nagy L.G."/>
            <person name="Floudas D."/>
            <person name="Copeland A."/>
            <person name="Barry K.W."/>
            <person name="Cichocki N."/>
            <person name="Veneault-Fourrey C."/>
            <person name="LaButti K."/>
            <person name="Lindquist E.A."/>
            <person name="Lipzen A."/>
            <person name="Lundell T."/>
            <person name="Morin E."/>
            <person name="Murat C."/>
            <person name="Sun H."/>
            <person name="Tunlid A."/>
            <person name="Henrissat B."/>
            <person name="Grigoriev I.V."/>
            <person name="Hibbett D.S."/>
            <person name="Martin F."/>
            <person name="Nordberg H.P."/>
            <person name="Cantor M.N."/>
            <person name="Hua S.X."/>
        </authorList>
    </citation>
    <scope>NUCLEOTIDE SEQUENCE [LARGE SCALE GENOMIC DNA]</scope>
    <source>
        <strain evidence="1 2">F 1598</strain>
    </source>
</reference>
<keyword evidence="2" id="KW-1185">Reference proteome</keyword>
<accession>A0A0C3EH29</accession>
<dbReference type="AlphaFoldDB" id="A0A0C3EH29"/>
<dbReference type="EMBL" id="KN833181">
    <property type="protein sequence ID" value="KIM71975.1"/>
    <property type="molecule type" value="Genomic_DNA"/>
</dbReference>
<proteinExistence type="predicted"/>
<gene>
    <name evidence="1" type="ORF">PILCRDRAFT_830047</name>
</gene>
<reference evidence="2" key="2">
    <citation type="submission" date="2015-01" db="EMBL/GenBank/DDBJ databases">
        <title>Evolutionary Origins and Diversification of the Mycorrhizal Mutualists.</title>
        <authorList>
            <consortium name="DOE Joint Genome Institute"/>
            <consortium name="Mycorrhizal Genomics Consortium"/>
            <person name="Kohler A."/>
            <person name="Kuo A."/>
            <person name="Nagy L.G."/>
            <person name="Floudas D."/>
            <person name="Copeland A."/>
            <person name="Barry K.W."/>
            <person name="Cichocki N."/>
            <person name="Veneault-Fourrey C."/>
            <person name="LaButti K."/>
            <person name="Lindquist E.A."/>
            <person name="Lipzen A."/>
            <person name="Lundell T."/>
            <person name="Morin E."/>
            <person name="Murat C."/>
            <person name="Riley R."/>
            <person name="Ohm R."/>
            <person name="Sun H."/>
            <person name="Tunlid A."/>
            <person name="Henrissat B."/>
            <person name="Grigoriev I.V."/>
            <person name="Hibbett D.S."/>
            <person name="Martin F."/>
        </authorList>
    </citation>
    <scope>NUCLEOTIDE SEQUENCE [LARGE SCALE GENOMIC DNA]</scope>
    <source>
        <strain evidence="2">F 1598</strain>
    </source>
</reference>
<evidence type="ECO:0000313" key="2">
    <source>
        <dbReference type="Proteomes" id="UP000054166"/>
    </source>
</evidence>
<sequence length="86" mass="9972">MMYTFVRSSASNNVETASFERSSSMFIIIKLKGPYKYKSFGSRKTINLNIKIILTSHLITPWILHSISVLRLYATDDLRLDVHDEF</sequence>
<dbReference type="Proteomes" id="UP000054166">
    <property type="component" value="Unassembled WGS sequence"/>
</dbReference>
<dbReference type="InParanoid" id="A0A0C3EH29"/>
<name>A0A0C3EH29_PILCF</name>
<protein>
    <submittedName>
        <fullName evidence="1">Uncharacterized protein</fullName>
    </submittedName>
</protein>
<dbReference type="HOGENOM" id="CLU_2498679_0_0_1"/>